<dbReference type="GO" id="GO:0005829">
    <property type="term" value="C:cytosol"/>
    <property type="evidence" value="ECO:0007669"/>
    <property type="project" value="TreeGrafter"/>
</dbReference>
<dbReference type="InterPro" id="IPR005793">
    <property type="entry name" value="Formyl_trans_C"/>
</dbReference>
<dbReference type="Gene3D" id="3.40.50.12230">
    <property type="match status" value="1"/>
</dbReference>
<protein>
    <recommendedName>
        <fullName evidence="2 5">Methionyl-tRNA formyltransferase</fullName>
        <ecNumber evidence="2 5">2.1.2.9</ecNumber>
    </recommendedName>
</protein>
<evidence type="ECO:0000256" key="4">
    <source>
        <dbReference type="ARBA" id="ARBA00022917"/>
    </source>
</evidence>
<gene>
    <name evidence="5" type="primary">fmt</name>
    <name evidence="8" type="ORF">BM477_03650</name>
</gene>
<dbReference type="InterPro" id="IPR044135">
    <property type="entry name" value="Met-tRNA-FMT_C"/>
</dbReference>
<dbReference type="SUPFAM" id="SSF53328">
    <property type="entry name" value="Formyltransferase"/>
    <property type="match status" value="1"/>
</dbReference>
<organism evidence="8 9">
    <name type="scientific">Boudabousia marimammalium</name>
    <dbReference type="NCBI Taxonomy" id="156892"/>
    <lineage>
        <taxon>Bacteria</taxon>
        <taxon>Bacillati</taxon>
        <taxon>Actinomycetota</taxon>
        <taxon>Actinomycetes</taxon>
        <taxon>Actinomycetales</taxon>
        <taxon>Actinomycetaceae</taxon>
        <taxon>Boudabousia</taxon>
    </lineage>
</organism>
<evidence type="ECO:0000313" key="9">
    <source>
        <dbReference type="Proteomes" id="UP000186465"/>
    </source>
</evidence>
<dbReference type="InterPro" id="IPR036477">
    <property type="entry name" value="Formyl_transf_N_sf"/>
</dbReference>
<keyword evidence="3 5" id="KW-0808">Transferase</keyword>
<dbReference type="InterPro" id="IPR002376">
    <property type="entry name" value="Formyl_transf_N"/>
</dbReference>
<dbReference type="EC" id="2.1.2.9" evidence="2 5"/>
<dbReference type="OrthoDB" id="9802815at2"/>
<dbReference type="STRING" id="156892.BM477_03650"/>
<keyword evidence="4 5" id="KW-0648">Protein biosynthesis</keyword>
<evidence type="ECO:0000256" key="1">
    <source>
        <dbReference type="ARBA" id="ARBA00010699"/>
    </source>
</evidence>
<dbReference type="CDD" id="cd08646">
    <property type="entry name" value="FMT_core_Met-tRNA-FMT_N"/>
    <property type="match status" value="1"/>
</dbReference>
<comment type="function">
    <text evidence="5">Attaches a formyl group to the free amino group of methionyl-tRNA(fMet). The formyl group appears to play a dual role in the initiator identity of N-formylmethionyl-tRNA by promoting its recognition by IF2 and preventing the misappropriation of this tRNA by the elongation apparatus.</text>
</comment>
<dbReference type="NCBIfam" id="TIGR00460">
    <property type="entry name" value="fmt"/>
    <property type="match status" value="1"/>
</dbReference>
<feature type="binding site" evidence="5">
    <location>
        <begin position="108"/>
        <end position="111"/>
    </location>
    <ligand>
        <name>(6S)-5,6,7,8-tetrahydrofolate</name>
        <dbReference type="ChEBI" id="CHEBI:57453"/>
    </ligand>
</feature>
<evidence type="ECO:0000259" key="6">
    <source>
        <dbReference type="Pfam" id="PF00551"/>
    </source>
</evidence>
<dbReference type="PANTHER" id="PTHR11138">
    <property type="entry name" value="METHIONYL-TRNA FORMYLTRANSFERASE"/>
    <property type="match status" value="1"/>
</dbReference>
<comment type="similarity">
    <text evidence="1 5">Belongs to the Fmt family.</text>
</comment>
<evidence type="ECO:0000256" key="3">
    <source>
        <dbReference type="ARBA" id="ARBA00022679"/>
    </source>
</evidence>
<comment type="catalytic activity">
    <reaction evidence="5">
        <text>L-methionyl-tRNA(fMet) + (6R)-10-formyltetrahydrofolate = N-formyl-L-methionyl-tRNA(fMet) + (6S)-5,6,7,8-tetrahydrofolate + H(+)</text>
        <dbReference type="Rhea" id="RHEA:24380"/>
        <dbReference type="Rhea" id="RHEA-COMP:9952"/>
        <dbReference type="Rhea" id="RHEA-COMP:9953"/>
        <dbReference type="ChEBI" id="CHEBI:15378"/>
        <dbReference type="ChEBI" id="CHEBI:57453"/>
        <dbReference type="ChEBI" id="CHEBI:78530"/>
        <dbReference type="ChEBI" id="CHEBI:78844"/>
        <dbReference type="ChEBI" id="CHEBI:195366"/>
        <dbReference type="EC" id="2.1.2.9"/>
    </reaction>
</comment>
<dbReference type="Proteomes" id="UP000186465">
    <property type="component" value="Unassembled WGS sequence"/>
</dbReference>
<proteinExistence type="inferred from homology"/>
<dbReference type="EMBL" id="MPDM01000003">
    <property type="protein sequence ID" value="OKL49999.1"/>
    <property type="molecule type" value="Genomic_DNA"/>
</dbReference>
<sequence length="318" mass="33525">MRCIFAGTPEVAIPVLKALAESSHEVAAVLTRPDAPKGRGRTLYPSPVAEAAVNLGIPVIKANRITPEVEAELASYAPAVAVIVAYGALIPASALQLPTHGWLNLHYSLLPRWRGAAPVQRAIQAGDTVTGAAVFQLEEGLDTGPIFASLERPLSDLDTTSEVLTDLSQKGASLMVEVLNGIQEGSIFAQAQPDTEVTYAQKISREDAEISFAASASMAARAIHAVTSHPGAFTWRGDSRLKLGAVLVRSYDELGLEPAEPGTITATKHSVYVHCADALVELTTVAPAGKGWMKAADWARGARLAPGERLGRFHGEVA</sequence>
<dbReference type="Pfam" id="PF02911">
    <property type="entry name" value="Formyl_trans_C"/>
    <property type="match status" value="1"/>
</dbReference>
<dbReference type="InterPro" id="IPR011034">
    <property type="entry name" value="Formyl_transferase-like_C_sf"/>
</dbReference>
<feature type="domain" description="Formyl transferase N-terminal" evidence="6">
    <location>
        <begin position="2"/>
        <end position="179"/>
    </location>
</feature>
<dbReference type="SUPFAM" id="SSF50486">
    <property type="entry name" value="FMT C-terminal domain-like"/>
    <property type="match status" value="1"/>
</dbReference>
<feature type="domain" description="Formyl transferase C-terminal" evidence="7">
    <location>
        <begin position="202"/>
        <end position="302"/>
    </location>
</feature>
<dbReference type="CDD" id="cd08704">
    <property type="entry name" value="Met_tRNA_FMT_C"/>
    <property type="match status" value="1"/>
</dbReference>
<dbReference type="InterPro" id="IPR041711">
    <property type="entry name" value="Met-tRNA-FMT_N"/>
</dbReference>
<dbReference type="HAMAP" id="MF_00182">
    <property type="entry name" value="Formyl_trans"/>
    <property type="match status" value="1"/>
</dbReference>
<evidence type="ECO:0000259" key="7">
    <source>
        <dbReference type="Pfam" id="PF02911"/>
    </source>
</evidence>
<dbReference type="GO" id="GO:0004479">
    <property type="term" value="F:methionyl-tRNA formyltransferase activity"/>
    <property type="evidence" value="ECO:0007669"/>
    <property type="project" value="UniProtKB-UniRule"/>
</dbReference>
<keyword evidence="9" id="KW-1185">Reference proteome</keyword>
<name>A0A1Q5PR82_9ACTO</name>
<dbReference type="Pfam" id="PF00551">
    <property type="entry name" value="Formyl_trans_N"/>
    <property type="match status" value="1"/>
</dbReference>
<reference evidence="9" key="1">
    <citation type="submission" date="2016-11" db="EMBL/GenBank/DDBJ databases">
        <title>Actinomyces gypaetusis sp. nov. isolated from Gypaetus barbatus in Qinghai Tibet Plateau China.</title>
        <authorList>
            <person name="Meng X."/>
        </authorList>
    </citation>
    <scope>NUCLEOTIDE SEQUENCE [LARGE SCALE GENOMIC DNA]</scope>
    <source>
        <strain evidence="9">DSM 15383</strain>
    </source>
</reference>
<evidence type="ECO:0000313" key="8">
    <source>
        <dbReference type="EMBL" id="OKL49999.1"/>
    </source>
</evidence>
<comment type="caution">
    <text evidence="8">The sequence shown here is derived from an EMBL/GenBank/DDBJ whole genome shotgun (WGS) entry which is preliminary data.</text>
</comment>
<dbReference type="InterPro" id="IPR005794">
    <property type="entry name" value="Fmt"/>
</dbReference>
<accession>A0A1Q5PR82</accession>
<dbReference type="PANTHER" id="PTHR11138:SF5">
    <property type="entry name" value="METHIONYL-TRNA FORMYLTRANSFERASE, MITOCHONDRIAL"/>
    <property type="match status" value="1"/>
</dbReference>
<evidence type="ECO:0000256" key="5">
    <source>
        <dbReference type="HAMAP-Rule" id="MF_00182"/>
    </source>
</evidence>
<dbReference type="AlphaFoldDB" id="A0A1Q5PR82"/>
<evidence type="ECO:0000256" key="2">
    <source>
        <dbReference type="ARBA" id="ARBA00012261"/>
    </source>
</evidence>
<dbReference type="RefSeq" id="WP_075361325.1">
    <property type="nucleotide sequence ID" value="NZ_MPDM01000003.1"/>
</dbReference>